<keyword evidence="6 7" id="KW-0472">Membrane</keyword>
<evidence type="ECO:0000256" key="5">
    <source>
        <dbReference type="ARBA" id="ARBA00022989"/>
    </source>
</evidence>
<evidence type="ECO:0000313" key="10">
    <source>
        <dbReference type="Proteomes" id="UP000325797"/>
    </source>
</evidence>
<evidence type="ECO:0000256" key="2">
    <source>
        <dbReference type="ARBA" id="ARBA00022448"/>
    </source>
</evidence>
<dbReference type="CDD" id="cd06261">
    <property type="entry name" value="TM_PBP2"/>
    <property type="match status" value="1"/>
</dbReference>
<dbReference type="KEGG" id="hadh:FRZ61_43510"/>
<keyword evidence="3" id="KW-1003">Cell membrane</keyword>
<accession>A0A5J6N6V1</accession>
<dbReference type="Proteomes" id="UP000325797">
    <property type="component" value="Chromosome"/>
</dbReference>
<feature type="domain" description="ABC transmembrane type-1" evidence="8">
    <location>
        <begin position="84"/>
        <end position="274"/>
    </location>
</feature>
<protein>
    <submittedName>
        <fullName evidence="9">ABC transporter permease</fullName>
    </submittedName>
</protein>
<dbReference type="AlphaFoldDB" id="A0A5J6N6V1"/>
<evidence type="ECO:0000313" key="9">
    <source>
        <dbReference type="EMBL" id="QEX24410.1"/>
    </source>
</evidence>
<feature type="transmembrane region" description="Helical" evidence="7">
    <location>
        <begin position="196"/>
        <end position="221"/>
    </location>
</feature>
<comment type="subcellular location">
    <subcellularLocation>
        <location evidence="1 7">Cell membrane</location>
        <topology evidence="1 7">Multi-pass membrane protein</topology>
    </subcellularLocation>
</comment>
<evidence type="ECO:0000256" key="3">
    <source>
        <dbReference type="ARBA" id="ARBA00022475"/>
    </source>
</evidence>
<evidence type="ECO:0000256" key="6">
    <source>
        <dbReference type="ARBA" id="ARBA00023136"/>
    </source>
</evidence>
<evidence type="ECO:0000256" key="7">
    <source>
        <dbReference type="RuleBase" id="RU363032"/>
    </source>
</evidence>
<feature type="transmembrane region" description="Helical" evidence="7">
    <location>
        <begin position="155"/>
        <end position="175"/>
    </location>
</feature>
<evidence type="ECO:0000256" key="4">
    <source>
        <dbReference type="ARBA" id="ARBA00022692"/>
    </source>
</evidence>
<feature type="transmembrane region" description="Helical" evidence="7">
    <location>
        <begin position="122"/>
        <end position="143"/>
    </location>
</feature>
<dbReference type="PANTHER" id="PTHR32243">
    <property type="entry name" value="MALTOSE TRANSPORT SYSTEM PERMEASE-RELATED"/>
    <property type="match status" value="1"/>
</dbReference>
<gene>
    <name evidence="9" type="ORF">FRZ61_43510</name>
</gene>
<dbReference type="InterPro" id="IPR050901">
    <property type="entry name" value="BP-dep_ABC_trans_perm"/>
</dbReference>
<dbReference type="GO" id="GO:0005886">
    <property type="term" value="C:plasma membrane"/>
    <property type="evidence" value="ECO:0007669"/>
    <property type="project" value="UniProtKB-SubCell"/>
</dbReference>
<reference evidence="9 10" key="1">
    <citation type="submission" date="2019-08" db="EMBL/GenBank/DDBJ databases">
        <title>Hyperibacter terrae gen. nov., sp. nov. and Hyperibacter viscosus sp. nov., two new members in the family Rhodospirillaceae isolated from the rhizosphere of Hypericum perforatum.</title>
        <authorList>
            <person name="Noviana Z."/>
        </authorList>
    </citation>
    <scope>NUCLEOTIDE SEQUENCE [LARGE SCALE GENOMIC DNA]</scope>
    <source>
        <strain evidence="9 10">R5959</strain>
    </source>
</reference>
<evidence type="ECO:0000256" key="1">
    <source>
        <dbReference type="ARBA" id="ARBA00004651"/>
    </source>
</evidence>
<keyword evidence="4 7" id="KW-0812">Transmembrane</keyword>
<organism evidence="9 10">
    <name type="scientific">Hypericibacter adhaerens</name>
    <dbReference type="NCBI Taxonomy" id="2602016"/>
    <lineage>
        <taxon>Bacteria</taxon>
        <taxon>Pseudomonadati</taxon>
        <taxon>Pseudomonadota</taxon>
        <taxon>Alphaproteobacteria</taxon>
        <taxon>Rhodospirillales</taxon>
        <taxon>Dongiaceae</taxon>
        <taxon>Hypericibacter</taxon>
    </lineage>
</organism>
<keyword evidence="2 7" id="KW-0813">Transport</keyword>
<dbReference type="Pfam" id="PF00528">
    <property type="entry name" value="BPD_transp_1"/>
    <property type="match status" value="1"/>
</dbReference>
<sequence length="289" mass="32062">MTAAIPARGRRQARAMSRRNLGQVASFAALAVISVIFLAPVLWIAVTALKTQREAMALPPVWDFVPQWQNFVTAWQSNDFGRSFLVTTSVSVFSVALTLALSIPAGYVLARYRRSWLSAFEIGIMVIRMLPEILFMLPLYAIYQKTALFDTQIGIILAFQIFNMPYSAWLIRQFVSEVPVELDEAALLDGASKWQVLWFVIVPTIRPGIVAAAVLSFIGVWTNLLLPLALTYNETPMVATTIANFKGYGTFDWPVMAAAAIVSLLPQFLFFLFAQKYIVKGLTLGAVKG</sequence>
<dbReference type="EMBL" id="CP042582">
    <property type="protein sequence ID" value="QEX24410.1"/>
    <property type="molecule type" value="Genomic_DNA"/>
</dbReference>
<feature type="transmembrane region" description="Helical" evidence="7">
    <location>
        <begin position="21"/>
        <end position="46"/>
    </location>
</feature>
<feature type="transmembrane region" description="Helical" evidence="7">
    <location>
        <begin position="84"/>
        <end position="110"/>
    </location>
</feature>
<name>A0A5J6N6V1_9PROT</name>
<evidence type="ECO:0000259" key="8">
    <source>
        <dbReference type="PROSITE" id="PS50928"/>
    </source>
</evidence>
<dbReference type="GO" id="GO:0055085">
    <property type="term" value="P:transmembrane transport"/>
    <property type="evidence" value="ECO:0007669"/>
    <property type="project" value="InterPro"/>
</dbReference>
<dbReference type="PROSITE" id="PS50928">
    <property type="entry name" value="ABC_TM1"/>
    <property type="match status" value="1"/>
</dbReference>
<dbReference type="PANTHER" id="PTHR32243:SF18">
    <property type="entry name" value="INNER MEMBRANE ABC TRANSPORTER PERMEASE PROTEIN YCJP"/>
    <property type="match status" value="1"/>
</dbReference>
<keyword evidence="5 7" id="KW-1133">Transmembrane helix</keyword>
<dbReference type="SUPFAM" id="SSF161098">
    <property type="entry name" value="MetI-like"/>
    <property type="match status" value="1"/>
</dbReference>
<dbReference type="OrthoDB" id="9790107at2"/>
<dbReference type="InterPro" id="IPR035906">
    <property type="entry name" value="MetI-like_sf"/>
</dbReference>
<dbReference type="InterPro" id="IPR000515">
    <property type="entry name" value="MetI-like"/>
</dbReference>
<dbReference type="Gene3D" id="1.10.3720.10">
    <property type="entry name" value="MetI-like"/>
    <property type="match status" value="1"/>
</dbReference>
<feature type="transmembrane region" description="Helical" evidence="7">
    <location>
        <begin position="253"/>
        <end position="274"/>
    </location>
</feature>
<comment type="similarity">
    <text evidence="7">Belongs to the binding-protein-dependent transport system permease family.</text>
</comment>
<keyword evidence="10" id="KW-1185">Reference proteome</keyword>
<proteinExistence type="inferred from homology"/>